<comment type="caution">
    <text evidence="2">The sequence shown here is derived from an EMBL/GenBank/DDBJ whole genome shotgun (WGS) entry which is preliminary data.</text>
</comment>
<dbReference type="Proteomes" id="UP001595844">
    <property type="component" value="Unassembled WGS sequence"/>
</dbReference>
<feature type="transmembrane region" description="Helical" evidence="1">
    <location>
        <begin position="94"/>
        <end position="120"/>
    </location>
</feature>
<keyword evidence="1" id="KW-1133">Transmembrane helix</keyword>
<dbReference type="RefSeq" id="WP_378568226.1">
    <property type="nucleotide sequence ID" value="NZ_JBHSDL010000030.1"/>
</dbReference>
<keyword evidence="3" id="KW-1185">Reference proteome</keyword>
<proteinExistence type="predicted"/>
<name>A0ABV8VN79_9NOCA</name>
<accession>A0ABV8VN79</accession>
<dbReference type="EMBL" id="JBHSDL010000030">
    <property type="protein sequence ID" value="MFC4377518.1"/>
    <property type="molecule type" value="Genomic_DNA"/>
</dbReference>
<evidence type="ECO:0000313" key="3">
    <source>
        <dbReference type="Proteomes" id="UP001595844"/>
    </source>
</evidence>
<evidence type="ECO:0008006" key="4">
    <source>
        <dbReference type="Google" id="ProtNLM"/>
    </source>
</evidence>
<sequence length="202" mass="23133">MQQQYPGGPYWQGHGPQPGWQQFPPAEYGYRYVMLPRYVEFIAEADTAKNLRRTVARRLALSRAFWAFTLAFPLFVMASGIIRELTGSEETDWSVVFGAYLVLLVPCLVGFFIGCCVLAIRGDETSKTTVYPEAHLSIRYGHSSMDVHTPAAWNTLAYTDVRSVEVYRHAVYINVRNNGLLLPRQLMPDDLLPLFKRKKWPR</sequence>
<evidence type="ECO:0000313" key="2">
    <source>
        <dbReference type="EMBL" id="MFC4377518.1"/>
    </source>
</evidence>
<reference evidence="3" key="1">
    <citation type="journal article" date="2019" name="Int. J. Syst. Evol. Microbiol.">
        <title>The Global Catalogue of Microorganisms (GCM) 10K type strain sequencing project: providing services to taxonomists for standard genome sequencing and annotation.</title>
        <authorList>
            <consortium name="The Broad Institute Genomics Platform"/>
            <consortium name="The Broad Institute Genome Sequencing Center for Infectious Disease"/>
            <person name="Wu L."/>
            <person name="Ma J."/>
        </authorList>
    </citation>
    <scope>NUCLEOTIDE SEQUENCE [LARGE SCALE GENOMIC DNA]</scope>
    <source>
        <strain evidence="3">IBRC-M 10490</strain>
    </source>
</reference>
<keyword evidence="1" id="KW-0812">Transmembrane</keyword>
<keyword evidence="1" id="KW-0472">Membrane</keyword>
<protein>
    <recommendedName>
        <fullName evidence="4">YcxB-like protein domain-containing protein</fullName>
    </recommendedName>
</protein>
<gene>
    <name evidence="2" type="ORF">ACFO5K_25890</name>
</gene>
<evidence type="ECO:0000256" key="1">
    <source>
        <dbReference type="SAM" id="Phobius"/>
    </source>
</evidence>
<feature type="transmembrane region" description="Helical" evidence="1">
    <location>
        <begin position="60"/>
        <end position="82"/>
    </location>
</feature>
<organism evidence="2 3">
    <name type="scientific">Nocardia halotolerans</name>
    <dbReference type="NCBI Taxonomy" id="1755878"/>
    <lineage>
        <taxon>Bacteria</taxon>
        <taxon>Bacillati</taxon>
        <taxon>Actinomycetota</taxon>
        <taxon>Actinomycetes</taxon>
        <taxon>Mycobacteriales</taxon>
        <taxon>Nocardiaceae</taxon>
        <taxon>Nocardia</taxon>
    </lineage>
</organism>